<dbReference type="Gene3D" id="3.30.300.160">
    <property type="entry name" value="Type II secretion system, protein E, N-terminal domain"/>
    <property type="match status" value="1"/>
</dbReference>
<feature type="domain" description="Bacterial type II secretion system protein E" evidence="4">
    <location>
        <begin position="402"/>
        <end position="416"/>
    </location>
</feature>
<dbReference type="SUPFAM" id="SSF52540">
    <property type="entry name" value="P-loop containing nucleoside triphosphate hydrolases"/>
    <property type="match status" value="1"/>
</dbReference>
<dbReference type="InterPro" id="IPR003593">
    <property type="entry name" value="AAA+_ATPase"/>
</dbReference>
<accession>A0A545T2L1</accession>
<dbReference type="Pfam" id="PF00437">
    <property type="entry name" value="T2SSE"/>
    <property type="match status" value="1"/>
</dbReference>
<evidence type="ECO:0000256" key="3">
    <source>
        <dbReference type="ARBA" id="ARBA00022840"/>
    </source>
</evidence>
<sequence length="589" mass="65074">MQTTASPKTDLVNVLSQLEKASMLTAEQAKKALATLRQKKKPGHPVNLIASLKLKNRSNPSQILNSEILSEWFADQHQLPYVRLDPLKIDVDSVTAVMSKAFAKRHNILACAVSKNEVTIAVVDPTETAWEAGLTHILRKPIKRVFANPETVNRLQEEFYTLSISMKGASGESLQKIGVGNLEQLLEIGKVGDVDANDQHVVQIVDWLLQYAFSERASDIHIEPRREKANIRLRIDGVLHKVYEMPANIAAAVVARFKILGRMDVAERRKPLDGRIKTKTPNGLEIELRLSTLPTAFGEKLVARIFDPTVLLRDFSELGLDKNTEASWLKMTTQPTGIVLLTGPTGSGKTTTLYTTLKLLAKPEVNVCTIEDPIEMVEPAFNQMQVHHDIDVDFASGVRALLRQDPDIIMIGEIRDKETAEMAIQASLTGHLVISTLHTNDAASAITRLQDIGVPAYLVNATLLGVMAQRLVRTLCKHCKKAVAPDEIAWKELTIGFDLPTPKLMFEPNGCDECRQSGYSGRVGVYELLELDSELKSLVTKQNEVAPIREKALEKGMSLLRISGARKVAEGKTTIAEVMRVASPAMEEL</sequence>
<dbReference type="GO" id="GO:0005524">
    <property type="term" value="F:ATP binding"/>
    <property type="evidence" value="ECO:0007669"/>
    <property type="project" value="UniProtKB-KW"/>
</dbReference>
<dbReference type="Gene3D" id="3.40.50.300">
    <property type="entry name" value="P-loop containing nucleotide triphosphate hydrolases"/>
    <property type="match status" value="1"/>
</dbReference>
<dbReference type="InterPro" id="IPR007831">
    <property type="entry name" value="T2SS_GspE_N"/>
</dbReference>
<dbReference type="PANTHER" id="PTHR30258">
    <property type="entry name" value="TYPE II SECRETION SYSTEM PROTEIN GSPE-RELATED"/>
    <property type="match status" value="1"/>
</dbReference>
<keyword evidence="3" id="KW-0067">ATP-binding</keyword>
<dbReference type="PANTHER" id="PTHR30258:SF13">
    <property type="entry name" value="SECRETION PATHWAY ATPASE-RELATED"/>
    <property type="match status" value="1"/>
</dbReference>
<dbReference type="AlphaFoldDB" id="A0A545T2L1"/>
<evidence type="ECO:0000256" key="1">
    <source>
        <dbReference type="ARBA" id="ARBA00006611"/>
    </source>
</evidence>
<dbReference type="SUPFAM" id="SSF160246">
    <property type="entry name" value="EspE N-terminal domain-like"/>
    <property type="match status" value="1"/>
</dbReference>
<evidence type="ECO:0000256" key="2">
    <source>
        <dbReference type="ARBA" id="ARBA00022741"/>
    </source>
</evidence>
<dbReference type="CDD" id="cd01129">
    <property type="entry name" value="PulE-GspE-like"/>
    <property type="match status" value="1"/>
</dbReference>
<dbReference type="OrthoDB" id="9776961at2"/>
<dbReference type="PROSITE" id="PS00662">
    <property type="entry name" value="T2SP_E"/>
    <property type="match status" value="1"/>
</dbReference>
<evidence type="ECO:0000313" key="5">
    <source>
        <dbReference type="EMBL" id="TQV71461.1"/>
    </source>
</evidence>
<dbReference type="RefSeq" id="WP_142943860.1">
    <property type="nucleotide sequence ID" value="NZ_VIKR01000006.1"/>
</dbReference>
<dbReference type="GO" id="GO:0005886">
    <property type="term" value="C:plasma membrane"/>
    <property type="evidence" value="ECO:0007669"/>
    <property type="project" value="TreeGrafter"/>
</dbReference>
<dbReference type="GO" id="GO:0016887">
    <property type="term" value="F:ATP hydrolysis activity"/>
    <property type="evidence" value="ECO:0007669"/>
    <property type="project" value="TreeGrafter"/>
</dbReference>
<dbReference type="Proteomes" id="UP000317839">
    <property type="component" value="Unassembled WGS sequence"/>
</dbReference>
<keyword evidence="6" id="KW-1185">Reference proteome</keyword>
<keyword evidence="2" id="KW-0547">Nucleotide-binding</keyword>
<reference evidence="5 6" key="1">
    <citation type="submission" date="2019-06" db="EMBL/GenBank/DDBJ databases">
        <title>Draft genome of Aliikangiella marina GYP-15.</title>
        <authorList>
            <person name="Wang G."/>
        </authorList>
    </citation>
    <scope>NUCLEOTIDE SEQUENCE [LARGE SCALE GENOMIC DNA]</scope>
    <source>
        <strain evidence="5 6">GYP-15</strain>
    </source>
</reference>
<dbReference type="Gene3D" id="3.30.450.90">
    <property type="match status" value="1"/>
</dbReference>
<comment type="similarity">
    <text evidence="1">Belongs to the GSP E family.</text>
</comment>
<dbReference type="EMBL" id="VIKR01000006">
    <property type="protein sequence ID" value="TQV71461.1"/>
    <property type="molecule type" value="Genomic_DNA"/>
</dbReference>
<evidence type="ECO:0000313" key="6">
    <source>
        <dbReference type="Proteomes" id="UP000317839"/>
    </source>
</evidence>
<gene>
    <name evidence="5" type="ORF">FLL45_20105</name>
</gene>
<dbReference type="InterPro" id="IPR001482">
    <property type="entry name" value="T2SS/T4SS_dom"/>
</dbReference>
<evidence type="ECO:0000259" key="4">
    <source>
        <dbReference type="PROSITE" id="PS00662"/>
    </source>
</evidence>
<dbReference type="InterPro" id="IPR027417">
    <property type="entry name" value="P-loop_NTPase"/>
</dbReference>
<protein>
    <submittedName>
        <fullName evidence="5">Type II/IV secretion system protein</fullName>
    </submittedName>
</protein>
<proteinExistence type="inferred from homology"/>
<dbReference type="FunFam" id="3.40.50.300:FF:000398">
    <property type="entry name" value="Type IV pilus assembly ATPase PilB"/>
    <property type="match status" value="1"/>
</dbReference>
<organism evidence="5 6">
    <name type="scientific">Aliikangiella marina</name>
    <dbReference type="NCBI Taxonomy" id="1712262"/>
    <lineage>
        <taxon>Bacteria</taxon>
        <taxon>Pseudomonadati</taxon>
        <taxon>Pseudomonadota</taxon>
        <taxon>Gammaproteobacteria</taxon>
        <taxon>Oceanospirillales</taxon>
        <taxon>Pleioneaceae</taxon>
        <taxon>Aliikangiella</taxon>
    </lineage>
</organism>
<comment type="caution">
    <text evidence="5">The sequence shown here is derived from an EMBL/GenBank/DDBJ whole genome shotgun (WGS) entry which is preliminary data.</text>
</comment>
<dbReference type="Pfam" id="PF05157">
    <property type="entry name" value="MshEN"/>
    <property type="match status" value="1"/>
</dbReference>
<name>A0A545T2L1_9GAMM</name>
<dbReference type="SMART" id="SM00382">
    <property type="entry name" value="AAA"/>
    <property type="match status" value="1"/>
</dbReference>
<dbReference type="InterPro" id="IPR037257">
    <property type="entry name" value="T2SS_E_N_sf"/>
</dbReference>